<evidence type="ECO:0000313" key="2">
    <source>
        <dbReference type="EMBL" id="MBO8442592.1"/>
    </source>
</evidence>
<reference evidence="2" key="1">
    <citation type="submission" date="2020-10" db="EMBL/GenBank/DDBJ databases">
        <authorList>
            <person name="Gilroy R."/>
        </authorList>
    </citation>
    <scope>NUCLEOTIDE SEQUENCE</scope>
    <source>
        <strain evidence="2">11167</strain>
    </source>
</reference>
<sequence length="109" mass="11716">MKKSVTKKIFIDPDTYKDFVSLSKANKIPAETYLGLLVEQEVSSQGLLHNLPPFSKPFGVPVAPALQEAGNSPNENAVESEREQSRADNPISHGLSGDGRFSSSGKEGT</sequence>
<gene>
    <name evidence="2" type="ORF">IAC42_02370</name>
</gene>
<dbReference type="Proteomes" id="UP000823633">
    <property type="component" value="Unassembled WGS sequence"/>
</dbReference>
<evidence type="ECO:0000313" key="3">
    <source>
        <dbReference type="Proteomes" id="UP000823633"/>
    </source>
</evidence>
<organism evidence="2 3">
    <name type="scientific">Candidatus Aphodenecus pullistercoris</name>
    <dbReference type="NCBI Taxonomy" id="2840669"/>
    <lineage>
        <taxon>Bacteria</taxon>
        <taxon>Pseudomonadati</taxon>
        <taxon>Spirochaetota</taxon>
        <taxon>Spirochaetia</taxon>
        <taxon>Spirochaetales</taxon>
        <taxon>Candidatus Aphodenecus</taxon>
    </lineage>
</organism>
<protein>
    <submittedName>
        <fullName evidence="2">Uncharacterized protein</fullName>
    </submittedName>
</protein>
<reference evidence="2" key="2">
    <citation type="journal article" date="2021" name="PeerJ">
        <title>Extensive microbial diversity within the chicken gut microbiome revealed by metagenomics and culture.</title>
        <authorList>
            <person name="Gilroy R."/>
            <person name="Ravi A."/>
            <person name="Getino M."/>
            <person name="Pursley I."/>
            <person name="Horton D.L."/>
            <person name="Alikhan N.F."/>
            <person name="Baker D."/>
            <person name="Gharbi K."/>
            <person name="Hall N."/>
            <person name="Watson M."/>
            <person name="Adriaenssens E.M."/>
            <person name="Foster-Nyarko E."/>
            <person name="Jarju S."/>
            <person name="Secka A."/>
            <person name="Antonio M."/>
            <person name="Oren A."/>
            <person name="Chaudhuri R.R."/>
            <person name="La Ragione R."/>
            <person name="Hildebrand F."/>
            <person name="Pallen M.J."/>
        </authorList>
    </citation>
    <scope>NUCLEOTIDE SEQUENCE</scope>
    <source>
        <strain evidence="2">11167</strain>
    </source>
</reference>
<feature type="region of interest" description="Disordered" evidence="1">
    <location>
        <begin position="62"/>
        <end position="109"/>
    </location>
</feature>
<accession>A0A9D9HAQ1</accession>
<proteinExistence type="predicted"/>
<dbReference type="EMBL" id="JADIMU010000016">
    <property type="protein sequence ID" value="MBO8442592.1"/>
    <property type="molecule type" value="Genomic_DNA"/>
</dbReference>
<dbReference type="AlphaFoldDB" id="A0A9D9HAQ1"/>
<name>A0A9D9HAQ1_9SPIR</name>
<comment type="caution">
    <text evidence="2">The sequence shown here is derived from an EMBL/GenBank/DDBJ whole genome shotgun (WGS) entry which is preliminary data.</text>
</comment>
<evidence type="ECO:0000256" key="1">
    <source>
        <dbReference type="SAM" id="MobiDB-lite"/>
    </source>
</evidence>